<evidence type="ECO:0000256" key="2">
    <source>
        <dbReference type="ARBA" id="ARBA00023015"/>
    </source>
</evidence>
<evidence type="ECO:0000259" key="5">
    <source>
        <dbReference type="PROSITE" id="PS50931"/>
    </source>
</evidence>
<feature type="domain" description="HTH lysR-type" evidence="5">
    <location>
        <begin position="1"/>
        <end position="59"/>
    </location>
</feature>
<dbReference type="FunFam" id="1.10.10.10:FF:000001">
    <property type="entry name" value="LysR family transcriptional regulator"/>
    <property type="match status" value="1"/>
</dbReference>
<dbReference type="Proteomes" id="UP000285908">
    <property type="component" value="Unassembled WGS sequence"/>
</dbReference>
<dbReference type="GO" id="GO:0003700">
    <property type="term" value="F:DNA-binding transcription factor activity"/>
    <property type="evidence" value="ECO:0007669"/>
    <property type="project" value="InterPro"/>
</dbReference>
<dbReference type="SUPFAM" id="SSF53850">
    <property type="entry name" value="Periplasmic binding protein-like II"/>
    <property type="match status" value="1"/>
</dbReference>
<evidence type="ECO:0000256" key="4">
    <source>
        <dbReference type="ARBA" id="ARBA00023163"/>
    </source>
</evidence>
<keyword evidence="2" id="KW-0805">Transcription regulation</keyword>
<dbReference type="Gene3D" id="3.40.190.290">
    <property type="match status" value="1"/>
</dbReference>
<dbReference type="Gene3D" id="1.10.10.10">
    <property type="entry name" value="Winged helix-like DNA-binding domain superfamily/Winged helix DNA-binding domain"/>
    <property type="match status" value="1"/>
</dbReference>
<evidence type="ECO:0000313" key="6">
    <source>
        <dbReference type="EMBL" id="RVV97159.1"/>
    </source>
</evidence>
<dbReference type="GO" id="GO:0003677">
    <property type="term" value="F:DNA binding"/>
    <property type="evidence" value="ECO:0007669"/>
    <property type="project" value="UniProtKB-KW"/>
</dbReference>
<reference evidence="6 7" key="1">
    <citation type="submission" date="2018-11" db="EMBL/GenBank/DDBJ databases">
        <title>Mesobaculum littorinae gen. nov., sp. nov., isolated from Littorina scabra that represents a novel genus of the order Rhodobacteraceae.</title>
        <authorList>
            <person name="Li F."/>
        </authorList>
    </citation>
    <scope>NUCLEOTIDE SEQUENCE [LARGE SCALE GENOMIC DNA]</scope>
    <source>
        <strain evidence="6 7">M0103</strain>
    </source>
</reference>
<evidence type="ECO:0000313" key="7">
    <source>
        <dbReference type="Proteomes" id="UP000285908"/>
    </source>
</evidence>
<sequence>MDQVRDLRLFLAAARHGGFRGAARVTSVPASTVSEAVRRLEDQLGTRLMNRTTRSVALTVAGTELVNRIAPVLASLDSAMETVAGFGKGLKGTLRLNVPGAVTRTILPPIAADFLRAYPEVSLDITVDDGLVDILSMGADAGIRYGETLAQDAISVPIGPRRQRMAAAASTEYLAKHGTPRHPRDLLAHACLRTRFPGGALTEWAFENDGEELTVNPTGPLTISTQASEFAIDTAINGHGIVATFEDWLRPAMDDGRLIKVLEDWWPSFEGPFLYYSSRRHMPPPLRAFVDFIKARPRETTPLQVTKTRSPESS</sequence>
<dbReference type="PANTHER" id="PTHR30537:SF5">
    <property type="entry name" value="HTH-TYPE TRANSCRIPTIONAL ACTIVATOR TTDR-RELATED"/>
    <property type="match status" value="1"/>
</dbReference>
<dbReference type="InterPro" id="IPR036388">
    <property type="entry name" value="WH-like_DNA-bd_sf"/>
</dbReference>
<keyword evidence="4" id="KW-0804">Transcription</keyword>
<accession>A0A438AEQ2</accession>
<evidence type="ECO:0000256" key="1">
    <source>
        <dbReference type="ARBA" id="ARBA00009437"/>
    </source>
</evidence>
<dbReference type="PROSITE" id="PS50931">
    <property type="entry name" value="HTH_LYSR"/>
    <property type="match status" value="1"/>
</dbReference>
<dbReference type="EMBL" id="RQXX01000005">
    <property type="protein sequence ID" value="RVV97159.1"/>
    <property type="molecule type" value="Genomic_DNA"/>
</dbReference>
<dbReference type="Pfam" id="PF00126">
    <property type="entry name" value="HTH_1"/>
    <property type="match status" value="1"/>
</dbReference>
<dbReference type="OrthoDB" id="9813056at2"/>
<protein>
    <submittedName>
        <fullName evidence="6">LysR family transcriptional regulator</fullName>
    </submittedName>
</protein>
<dbReference type="InterPro" id="IPR000847">
    <property type="entry name" value="LysR_HTH_N"/>
</dbReference>
<proteinExistence type="inferred from homology"/>
<dbReference type="InterPro" id="IPR058163">
    <property type="entry name" value="LysR-type_TF_proteobact-type"/>
</dbReference>
<keyword evidence="7" id="KW-1185">Reference proteome</keyword>
<dbReference type="RefSeq" id="WP_127907285.1">
    <property type="nucleotide sequence ID" value="NZ_RQXX01000005.1"/>
</dbReference>
<dbReference type="CDD" id="cd08474">
    <property type="entry name" value="PBP2_CrgA_like_5"/>
    <property type="match status" value="1"/>
</dbReference>
<evidence type="ECO:0000256" key="3">
    <source>
        <dbReference type="ARBA" id="ARBA00023125"/>
    </source>
</evidence>
<dbReference type="InterPro" id="IPR036390">
    <property type="entry name" value="WH_DNA-bd_sf"/>
</dbReference>
<dbReference type="InterPro" id="IPR005119">
    <property type="entry name" value="LysR_subst-bd"/>
</dbReference>
<name>A0A438AEQ2_9RHOB</name>
<comment type="similarity">
    <text evidence="1">Belongs to the LysR transcriptional regulatory family.</text>
</comment>
<dbReference type="PANTHER" id="PTHR30537">
    <property type="entry name" value="HTH-TYPE TRANSCRIPTIONAL REGULATOR"/>
    <property type="match status" value="1"/>
</dbReference>
<comment type="caution">
    <text evidence="6">The sequence shown here is derived from an EMBL/GenBank/DDBJ whole genome shotgun (WGS) entry which is preliminary data.</text>
</comment>
<dbReference type="Pfam" id="PF03466">
    <property type="entry name" value="LysR_substrate"/>
    <property type="match status" value="1"/>
</dbReference>
<gene>
    <name evidence="6" type="ORF">EKE94_14105</name>
</gene>
<dbReference type="AlphaFoldDB" id="A0A438AEQ2"/>
<keyword evidence="3" id="KW-0238">DNA-binding</keyword>
<organism evidence="6 7">
    <name type="scientific">Mesobaculum littorinae</name>
    <dbReference type="NCBI Taxonomy" id="2486419"/>
    <lineage>
        <taxon>Bacteria</taxon>
        <taxon>Pseudomonadati</taxon>
        <taxon>Pseudomonadota</taxon>
        <taxon>Alphaproteobacteria</taxon>
        <taxon>Rhodobacterales</taxon>
        <taxon>Roseobacteraceae</taxon>
        <taxon>Mesobaculum</taxon>
    </lineage>
</organism>
<dbReference type="SUPFAM" id="SSF46785">
    <property type="entry name" value="Winged helix' DNA-binding domain"/>
    <property type="match status" value="1"/>
</dbReference>